<dbReference type="PROSITE" id="PS00202">
    <property type="entry name" value="RUBREDOXIN"/>
    <property type="match status" value="1"/>
</dbReference>
<dbReference type="Gene3D" id="2.20.28.10">
    <property type="match status" value="1"/>
</dbReference>
<evidence type="ECO:0000256" key="3">
    <source>
        <dbReference type="ARBA" id="ARBA00022448"/>
    </source>
</evidence>
<evidence type="ECO:0000256" key="6">
    <source>
        <dbReference type="ARBA" id="ARBA00023004"/>
    </source>
</evidence>
<dbReference type="RefSeq" id="WP_178367580.1">
    <property type="nucleotide sequence ID" value="NZ_JACADJ010000060.1"/>
</dbReference>
<dbReference type="InterPro" id="IPR024922">
    <property type="entry name" value="Rubredoxin"/>
</dbReference>
<dbReference type="InterPro" id="IPR024935">
    <property type="entry name" value="Rubredoxin_dom"/>
</dbReference>
<evidence type="ECO:0000259" key="9">
    <source>
        <dbReference type="PROSITE" id="PS50903"/>
    </source>
</evidence>
<keyword evidence="5 7" id="KW-0249">Electron transport</keyword>
<keyword evidence="11" id="KW-1185">Reference proteome</keyword>
<evidence type="ECO:0000313" key="11">
    <source>
        <dbReference type="Proteomes" id="UP000553343"/>
    </source>
</evidence>
<comment type="cofactor">
    <cofactor evidence="7 8">
        <name>Fe(3+)</name>
        <dbReference type="ChEBI" id="CHEBI:29034"/>
    </cofactor>
    <text evidence="7 8">Binds 1 Fe(3+) ion per subunit.</text>
</comment>
<accession>A0A850TCY6</accession>
<keyword evidence="4 7" id="KW-0479">Metal-binding</keyword>
<dbReference type="GO" id="GO:0043448">
    <property type="term" value="P:alkane catabolic process"/>
    <property type="evidence" value="ECO:0007669"/>
    <property type="project" value="TreeGrafter"/>
</dbReference>
<evidence type="ECO:0000256" key="8">
    <source>
        <dbReference type="PIRSR" id="PIRSR000071-1"/>
    </source>
</evidence>
<dbReference type="PRINTS" id="PR00163">
    <property type="entry name" value="RUBREDOXIN"/>
</dbReference>
<evidence type="ECO:0000313" key="10">
    <source>
        <dbReference type="EMBL" id="NWH06127.1"/>
    </source>
</evidence>
<dbReference type="InterPro" id="IPR018527">
    <property type="entry name" value="Rubredoxin_Fe_BS"/>
</dbReference>
<name>A0A850TCY6_9BACT</name>
<sequence>MDKYECGPSGYVYDPAPGCDGSPGEGRPCDYVYDPAQGDPDNGIYPGTAFENLPEDWVCPVCGEPKSEFKKEA</sequence>
<keyword evidence="3 7" id="KW-0813">Transport</keyword>
<gene>
    <name evidence="10" type="ORF">HXW94_14220</name>
</gene>
<dbReference type="Pfam" id="PF00301">
    <property type="entry name" value="Rubredoxin"/>
    <property type="match status" value="1"/>
</dbReference>
<proteinExistence type="inferred from homology"/>
<dbReference type="FunFam" id="2.20.28.10:FF:000001">
    <property type="entry name" value="Rubredoxin"/>
    <property type="match status" value="1"/>
</dbReference>
<dbReference type="PROSITE" id="PS50903">
    <property type="entry name" value="RUBREDOXIN_LIKE"/>
    <property type="match status" value="1"/>
</dbReference>
<reference evidence="10 11" key="1">
    <citation type="submission" date="2020-06" db="EMBL/GenBank/DDBJ databases">
        <title>High-quality draft genome of sulfate reducer Desulfobacter latus type strain AcrS2 isolated from marine sediment.</title>
        <authorList>
            <person name="Hoppe M."/>
            <person name="Larsen C.K."/>
            <person name="Marshall I.P.G."/>
            <person name="Schramm A."/>
            <person name="Marietou A.G."/>
        </authorList>
    </citation>
    <scope>NUCLEOTIDE SEQUENCE [LARGE SCALE GENOMIC DNA]</scope>
    <source>
        <strain evidence="10 11">AcRS2</strain>
    </source>
</reference>
<dbReference type="InterPro" id="IPR050526">
    <property type="entry name" value="Rubredoxin_ET"/>
</dbReference>
<feature type="domain" description="Rubredoxin-like" evidence="9">
    <location>
        <begin position="29"/>
        <end position="72"/>
    </location>
</feature>
<comment type="function">
    <text evidence="1">Rubredoxin is a small nonheme, iron protein lacking acid-labile sulfide. Its single Fe, chelated to 4 Cys, functions as an electron acceptor and may also stabilize the conformation of the molecule.</text>
</comment>
<protein>
    <recommendedName>
        <fullName evidence="7">Rubredoxin</fullName>
    </recommendedName>
</protein>
<dbReference type="Proteomes" id="UP000553343">
    <property type="component" value="Unassembled WGS sequence"/>
</dbReference>
<dbReference type="EMBL" id="JACADJ010000060">
    <property type="protein sequence ID" value="NWH06127.1"/>
    <property type="molecule type" value="Genomic_DNA"/>
</dbReference>
<dbReference type="CDD" id="cd00730">
    <property type="entry name" value="rubredoxin"/>
    <property type="match status" value="1"/>
</dbReference>
<feature type="binding site" evidence="8">
    <location>
        <position position="62"/>
    </location>
    <ligand>
        <name>Fe cation</name>
        <dbReference type="ChEBI" id="CHEBI:24875"/>
    </ligand>
</feature>
<dbReference type="PANTHER" id="PTHR47627">
    <property type="entry name" value="RUBREDOXIN"/>
    <property type="match status" value="1"/>
</dbReference>
<dbReference type="SUPFAM" id="SSF57802">
    <property type="entry name" value="Rubredoxin-like"/>
    <property type="match status" value="1"/>
</dbReference>
<comment type="caution">
    <text evidence="10">The sequence shown here is derived from an EMBL/GenBank/DDBJ whole genome shotgun (WGS) entry which is preliminary data.</text>
</comment>
<organism evidence="10 11">
    <name type="scientific">Desulfobacter latus</name>
    <dbReference type="NCBI Taxonomy" id="2292"/>
    <lineage>
        <taxon>Bacteria</taxon>
        <taxon>Pseudomonadati</taxon>
        <taxon>Thermodesulfobacteriota</taxon>
        <taxon>Desulfobacteria</taxon>
        <taxon>Desulfobacterales</taxon>
        <taxon>Desulfobacteraceae</taxon>
        <taxon>Desulfobacter</taxon>
    </lineage>
</organism>
<evidence type="ECO:0000256" key="7">
    <source>
        <dbReference type="PIRNR" id="PIRNR000071"/>
    </source>
</evidence>
<dbReference type="InterPro" id="IPR024934">
    <property type="entry name" value="Rubredoxin-like_dom"/>
</dbReference>
<evidence type="ECO:0000256" key="5">
    <source>
        <dbReference type="ARBA" id="ARBA00022982"/>
    </source>
</evidence>
<evidence type="ECO:0000256" key="4">
    <source>
        <dbReference type="ARBA" id="ARBA00022723"/>
    </source>
</evidence>
<dbReference type="GO" id="GO:0005506">
    <property type="term" value="F:iron ion binding"/>
    <property type="evidence" value="ECO:0007669"/>
    <property type="project" value="InterPro"/>
</dbReference>
<dbReference type="AlphaFoldDB" id="A0A850TCY6"/>
<dbReference type="PIRSF" id="PIRSF000071">
    <property type="entry name" value="Rubredoxin"/>
    <property type="match status" value="1"/>
</dbReference>
<dbReference type="PANTHER" id="PTHR47627:SF1">
    <property type="entry name" value="RUBREDOXIN-1-RELATED"/>
    <property type="match status" value="1"/>
</dbReference>
<comment type="similarity">
    <text evidence="2 7">Belongs to the rubredoxin family.</text>
</comment>
<feature type="binding site" evidence="8">
    <location>
        <position position="59"/>
    </location>
    <ligand>
        <name>Fe cation</name>
        <dbReference type="ChEBI" id="CHEBI:24875"/>
    </ligand>
</feature>
<evidence type="ECO:0000256" key="1">
    <source>
        <dbReference type="ARBA" id="ARBA00002360"/>
    </source>
</evidence>
<evidence type="ECO:0000256" key="2">
    <source>
        <dbReference type="ARBA" id="ARBA00005337"/>
    </source>
</evidence>
<feature type="binding site" evidence="8">
    <location>
        <position position="29"/>
    </location>
    <ligand>
        <name>Fe cation</name>
        <dbReference type="ChEBI" id="CHEBI:24875"/>
    </ligand>
</feature>
<dbReference type="GO" id="GO:0009055">
    <property type="term" value="F:electron transfer activity"/>
    <property type="evidence" value="ECO:0007669"/>
    <property type="project" value="InterPro"/>
</dbReference>
<keyword evidence="6 7" id="KW-0408">Iron</keyword>